<feature type="domain" description="BPTI/Kunitz inhibitor" evidence="6">
    <location>
        <begin position="66"/>
        <end position="116"/>
    </location>
</feature>
<dbReference type="CDD" id="cd00109">
    <property type="entry name" value="Kunitz-type"/>
    <property type="match status" value="1"/>
</dbReference>
<evidence type="ECO:0000259" key="6">
    <source>
        <dbReference type="PROSITE" id="PS50279"/>
    </source>
</evidence>
<dbReference type="GO" id="GO:0004867">
    <property type="term" value="F:serine-type endopeptidase inhibitor activity"/>
    <property type="evidence" value="ECO:0007669"/>
    <property type="project" value="UniProtKB-KW"/>
</dbReference>
<sequence length="140" mass="15425">MKLQYFSIFFFLSCLLLALPSTRSFGIILSIESLDSVKNDEGVEESNTEKSVSTTTVVENRPDPSCEQPIEQGPCYAAFSRFAYDPLKGGCVAFLYGGCGGNENNFRTHDECLKNCNVAQFKNSNSEDVPTDDKIVVEAN</sequence>
<keyword evidence="3" id="KW-1015">Disulfide bond</keyword>
<dbReference type="EMBL" id="CADEPI010000111">
    <property type="protein sequence ID" value="CAB3375382.1"/>
    <property type="molecule type" value="Genomic_DNA"/>
</dbReference>
<accession>A0A8S1DC53</accession>
<dbReference type="InterPro" id="IPR020901">
    <property type="entry name" value="Prtase_inh_Kunz-CS"/>
</dbReference>
<evidence type="ECO:0000256" key="2">
    <source>
        <dbReference type="ARBA" id="ARBA00022900"/>
    </source>
</evidence>
<evidence type="ECO:0000256" key="5">
    <source>
        <dbReference type="SAM" id="SignalP"/>
    </source>
</evidence>
<dbReference type="PROSITE" id="PS50279">
    <property type="entry name" value="BPTI_KUNITZ_2"/>
    <property type="match status" value="1"/>
</dbReference>
<protein>
    <recommendedName>
        <fullName evidence="6">BPTI/Kunitz inhibitor domain-containing protein</fullName>
    </recommendedName>
</protein>
<dbReference type="SMART" id="SM00131">
    <property type="entry name" value="KU"/>
    <property type="match status" value="1"/>
</dbReference>
<dbReference type="InterPro" id="IPR002223">
    <property type="entry name" value="Kunitz_BPTI"/>
</dbReference>
<dbReference type="Pfam" id="PF00014">
    <property type="entry name" value="Kunitz_BPTI"/>
    <property type="match status" value="1"/>
</dbReference>
<dbReference type="PROSITE" id="PS00280">
    <property type="entry name" value="BPTI_KUNITZ_1"/>
    <property type="match status" value="1"/>
</dbReference>
<name>A0A8S1DC53_9INSE</name>
<evidence type="ECO:0000313" key="7">
    <source>
        <dbReference type="EMBL" id="CAB3375382.1"/>
    </source>
</evidence>
<feature type="compositionally biased region" description="Low complexity" evidence="4">
    <location>
        <begin position="49"/>
        <end position="59"/>
    </location>
</feature>
<dbReference type="PANTHER" id="PTHR10083:SF374">
    <property type="entry name" value="BPTI_KUNITZ INHIBITOR DOMAIN-CONTAINING PROTEIN"/>
    <property type="match status" value="1"/>
</dbReference>
<keyword evidence="1" id="KW-0646">Protease inhibitor</keyword>
<dbReference type="SUPFAM" id="SSF57362">
    <property type="entry name" value="BPTI-like"/>
    <property type="match status" value="1"/>
</dbReference>
<dbReference type="OrthoDB" id="4473401at2759"/>
<dbReference type="InterPro" id="IPR036880">
    <property type="entry name" value="Kunitz_BPTI_sf"/>
</dbReference>
<dbReference type="InterPro" id="IPR050098">
    <property type="entry name" value="TFPI/VKTCI-like"/>
</dbReference>
<feature type="region of interest" description="Disordered" evidence="4">
    <location>
        <begin position="40"/>
        <end position="65"/>
    </location>
</feature>
<dbReference type="Proteomes" id="UP000494165">
    <property type="component" value="Unassembled WGS sequence"/>
</dbReference>
<keyword evidence="8" id="KW-1185">Reference proteome</keyword>
<feature type="chain" id="PRO_5035949830" description="BPTI/Kunitz inhibitor domain-containing protein" evidence="5">
    <location>
        <begin position="25"/>
        <end position="140"/>
    </location>
</feature>
<dbReference type="PANTHER" id="PTHR10083">
    <property type="entry name" value="KUNITZ-TYPE PROTEASE INHIBITOR-RELATED"/>
    <property type="match status" value="1"/>
</dbReference>
<dbReference type="PRINTS" id="PR00759">
    <property type="entry name" value="BASICPTASE"/>
</dbReference>
<gene>
    <name evidence="7" type="ORF">CLODIP_2_CD08636</name>
</gene>
<proteinExistence type="predicted"/>
<evidence type="ECO:0000256" key="3">
    <source>
        <dbReference type="ARBA" id="ARBA00023157"/>
    </source>
</evidence>
<feature type="signal peptide" evidence="5">
    <location>
        <begin position="1"/>
        <end position="24"/>
    </location>
</feature>
<dbReference type="Gene3D" id="4.10.410.10">
    <property type="entry name" value="Pancreatic trypsin inhibitor Kunitz domain"/>
    <property type="match status" value="1"/>
</dbReference>
<keyword evidence="5" id="KW-0732">Signal</keyword>
<evidence type="ECO:0000313" key="8">
    <source>
        <dbReference type="Proteomes" id="UP000494165"/>
    </source>
</evidence>
<dbReference type="AlphaFoldDB" id="A0A8S1DC53"/>
<keyword evidence="2" id="KW-0722">Serine protease inhibitor</keyword>
<dbReference type="FunFam" id="4.10.410.10:FF:000020">
    <property type="entry name" value="Collagen, type VI, alpha 3"/>
    <property type="match status" value="1"/>
</dbReference>
<evidence type="ECO:0000256" key="4">
    <source>
        <dbReference type="SAM" id="MobiDB-lite"/>
    </source>
</evidence>
<comment type="caution">
    <text evidence="7">The sequence shown here is derived from an EMBL/GenBank/DDBJ whole genome shotgun (WGS) entry which is preliminary data.</text>
</comment>
<organism evidence="7 8">
    <name type="scientific">Cloeon dipterum</name>
    <dbReference type="NCBI Taxonomy" id="197152"/>
    <lineage>
        <taxon>Eukaryota</taxon>
        <taxon>Metazoa</taxon>
        <taxon>Ecdysozoa</taxon>
        <taxon>Arthropoda</taxon>
        <taxon>Hexapoda</taxon>
        <taxon>Insecta</taxon>
        <taxon>Pterygota</taxon>
        <taxon>Palaeoptera</taxon>
        <taxon>Ephemeroptera</taxon>
        <taxon>Pisciforma</taxon>
        <taxon>Baetidae</taxon>
        <taxon>Cloeon</taxon>
    </lineage>
</organism>
<reference evidence="7 8" key="1">
    <citation type="submission" date="2020-04" db="EMBL/GenBank/DDBJ databases">
        <authorList>
            <person name="Alioto T."/>
            <person name="Alioto T."/>
            <person name="Gomez Garrido J."/>
        </authorList>
    </citation>
    <scope>NUCLEOTIDE SEQUENCE [LARGE SCALE GENOMIC DNA]</scope>
</reference>
<evidence type="ECO:0000256" key="1">
    <source>
        <dbReference type="ARBA" id="ARBA00022690"/>
    </source>
</evidence>
<dbReference type="GO" id="GO:0005615">
    <property type="term" value="C:extracellular space"/>
    <property type="evidence" value="ECO:0007669"/>
    <property type="project" value="TreeGrafter"/>
</dbReference>